<dbReference type="CDD" id="cd09167">
    <property type="entry name" value="PLDc_EcPPK1_C2_like"/>
    <property type="match status" value="1"/>
</dbReference>
<comment type="similarity">
    <text evidence="6 7">Belongs to the polyphosphate kinase 1 (PPK1) family.</text>
</comment>
<feature type="active site" description="Phosphohistidine intermediate" evidence="6">
    <location>
        <position position="427"/>
    </location>
</feature>
<dbReference type="Gene3D" id="1.20.58.310">
    <property type="entry name" value="Polyphosphate kinase N-terminal domain"/>
    <property type="match status" value="1"/>
</dbReference>
<evidence type="ECO:0000256" key="2">
    <source>
        <dbReference type="ARBA" id="ARBA00022679"/>
    </source>
</evidence>
<comment type="catalytic activity">
    <reaction evidence="6 7">
        <text>[phosphate](n) + ATP = [phosphate](n+1) + ADP</text>
        <dbReference type="Rhea" id="RHEA:19573"/>
        <dbReference type="Rhea" id="RHEA-COMP:9859"/>
        <dbReference type="Rhea" id="RHEA-COMP:14280"/>
        <dbReference type="ChEBI" id="CHEBI:16838"/>
        <dbReference type="ChEBI" id="CHEBI:30616"/>
        <dbReference type="ChEBI" id="CHEBI:456216"/>
        <dbReference type="EC" id="2.7.4.1"/>
    </reaction>
</comment>
<gene>
    <name evidence="6" type="primary">ppk</name>
    <name evidence="12" type="ordered locus">Fluta_1476</name>
</gene>
<dbReference type="Pfam" id="PF02503">
    <property type="entry name" value="PP_kinase"/>
    <property type="match status" value="1"/>
</dbReference>
<evidence type="ECO:0000259" key="11">
    <source>
        <dbReference type="Pfam" id="PF17941"/>
    </source>
</evidence>
<accession>F2IEE6</accession>
<dbReference type="STRING" id="755732.Fluta_1476"/>
<evidence type="ECO:0000256" key="3">
    <source>
        <dbReference type="ARBA" id="ARBA00022741"/>
    </source>
</evidence>
<dbReference type="GO" id="GO:0046872">
    <property type="term" value="F:metal ion binding"/>
    <property type="evidence" value="ECO:0007669"/>
    <property type="project" value="UniProtKB-KW"/>
</dbReference>
<dbReference type="NCBIfam" id="TIGR03705">
    <property type="entry name" value="poly_P_kin"/>
    <property type="match status" value="1"/>
</dbReference>
<dbReference type="GO" id="GO:0009358">
    <property type="term" value="C:polyphosphate kinase complex"/>
    <property type="evidence" value="ECO:0007669"/>
    <property type="project" value="InterPro"/>
</dbReference>
<dbReference type="Pfam" id="PF17941">
    <property type="entry name" value="PP_kinase_C_1"/>
    <property type="match status" value="1"/>
</dbReference>
<dbReference type="HAMAP" id="MF_00347">
    <property type="entry name" value="Polyphosphate_kinase"/>
    <property type="match status" value="1"/>
</dbReference>
<keyword evidence="1 6" id="KW-0597">Phosphoprotein</keyword>
<dbReference type="SUPFAM" id="SSF56024">
    <property type="entry name" value="Phospholipase D/nuclease"/>
    <property type="match status" value="2"/>
</dbReference>
<dbReference type="PANTHER" id="PTHR30218">
    <property type="entry name" value="POLYPHOSPHATE KINASE"/>
    <property type="match status" value="1"/>
</dbReference>
<evidence type="ECO:0000313" key="12">
    <source>
        <dbReference type="EMBL" id="AEA43470.1"/>
    </source>
</evidence>
<keyword evidence="5 6" id="KW-0067">ATP-binding</keyword>
<evidence type="ECO:0000256" key="6">
    <source>
        <dbReference type="HAMAP-Rule" id="MF_00347"/>
    </source>
</evidence>
<evidence type="ECO:0000256" key="1">
    <source>
        <dbReference type="ARBA" id="ARBA00022553"/>
    </source>
</evidence>
<feature type="binding site" evidence="6">
    <location>
        <position position="397"/>
    </location>
    <ligand>
        <name>Mg(2+)</name>
        <dbReference type="ChEBI" id="CHEBI:18420"/>
    </ligand>
</feature>
<keyword evidence="6" id="KW-0460">Magnesium</keyword>
<feature type="binding site" evidence="6">
    <location>
        <position position="367"/>
    </location>
    <ligand>
        <name>Mg(2+)</name>
        <dbReference type="ChEBI" id="CHEBI:18420"/>
    </ligand>
</feature>
<dbReference type="KEGG" id="fte:Fluta_1476"/>
<keyword evidence="4 6" id="KW-0418">Kinase</keyword>
<evidence type="ECO:0000259" key="8">
    <source>
        <dbReference type="Pfam" id="PF02503"/>
    </source>
</evidence>
<reference evidence="13" key="2">
    <citation type="submission" date="2011-02" db="EMBL/GenBank/DDBJ databases">
        <title>The complete genome of Fluviicola taffensis DSM 16823.</title>
        <authorList>
            <consortium name="US DOE Joint Genome Institute (JGI-PGF)"/>
            <person name="Lucas S."/>
            <person name="Copeland A."/>
            <person name="Lapidus A."/>
            <person name="Bruce D."/>
            <person name="Goodwin L."/>
            <person name="Pitluck S."/>
            <person name="Kyrpides N."/>
            <person name="Mavromatis K."/>
            <person name="Ivanova N."/>
            <person name="Mikhailova N."/>
            <person name="Pagani I."/>
            <person name="Chertkov O."/>
            <person name="Detter J.C."/>
            <person name="Han C."/>
            <person name="Tapia R."/>
            <person name="Land M."/>
            <person name="Hauser L."/>
            <person name="Markowitz V."/>
            <person name="Cheng J.-F."/>
            <person name="Hugenholtz P."/>
            <person name="Woyke T."/>
            <person name="Wu D."/>
            <person name="Tindall B."/>
            <person name="Pomrenke H.G."/>
            <person name="Brambilla E."/>
            <person name="Klenk H.-P."/>
            <person name="Eisen J.A."/>
        </authorList>
    </citation>
    <scope>NUCLEOTIDE SEQUENCE [LARGE SCALE GENOMIC DNA]</scope>
    <source>
        <strain evidence="13">DSM 16823 / RW262 / RW262</strain>
    </source>
</reference>
<feature type="binding site" evidence="6">
    <location>
        <position position="556"/>
    </location>
    <ligand>
        <name>ATP</name>
        <dbReference type="ChEBI" id="CHEBI:30616"/>
    </ligand>
</feature>
<feature type="domain" description="Polyphosphate kinase N-terminal" evidence="9">
    <location>
        <begin position="3"/>
        <end position="106"/>
    </location>
</feature>
<feature type="binding site" evidence="6">
    <location>
        <position position="41"/>
    </location>
    <ligand>
        <name>ATP</name>
        <dbReference type="ChEBI" id="CHEBI:30616"/>
    </ligand>
</feature>
<keyword evidence="3 6" id="KW-0547">Nucleotide-binding</keyword>
<dbReference type="InterPro" id="IPR025200">
    <property type="entry name" value="PPK_C_dom2"/>
</dbReference>
<name>F2IEE6_FLUTR</name>
<dbReference type="Gene3D" id="3.30.870.10">
    <property type="entry name" value="Endonuclease Chain A"/>
    <property type="match status" value="2"/>
</dbReference>
<dbReference type="Pfam" id="PF13089">
    <property type="entry name" value="PP_kinase_N"/>
    <property type="match status" value="1"/>
</dbReference>
<evidence type="ECO:0000313" key="13">
    <source>
        <dbReference type="Proteomes" id="UP000007463"/>
    </source>
</evidence>
<dbReference type="Pfam" id="PF13090">
    <property type="entry name" value="PP_kinase_C"/>
    <property type="match status" value="1"/>
</dbReference>
<dbReference type="PIRSF" id="PIRSF015589">
    <property type="entry name" value="PP_kinase"/>
    <property type="match status" value="1"/>
</dbReference>
<keyword evidence="6" id="KW-0479">Metal-binding</keyword>
<dbReference type="Proteomes" id="UP000007463">
    <property type="component" value="Chromosome"/>
</dbReference>
<dbReference type="InterPro" id="IPR036830">
    <property type="entry name" value="PP_kinase_middle_dom_sf"/>
</dbReference>
<dbReference type="HOGENOM" id="CLU_009678_6_1_10"/>
<dbReference type="GO" id="GO:0006799">
    <property type="term" value="P:polyphosphate biosynthetic process"/>
    <property type="evidence" value="ECO:0007669"/>
    <property type="project" value="UniProtKB-UniRule"/>
</dbReference>
<proteinExistence type="inferred from homology"/>
<dbReference type="eggNOG" id="COG0855">
    <property type="taxonomic scope" value="Bacteria"/>
</dbReference>
<comment type="PTM">
    <text evidence="6 7">An intermediate of this reaction is the autophosphorylated ppk in which a phosphate is covalently linked to a histidine residue through a N-P bond.</text>
</comment>
<keyword evidence="13" id="KW-1185">Reference proteome</keyword>
<organism evidence="12 13">
    <name type="scientific">Fluviicola taffensis (strain DSM 16823 / NCIMB 13979 / RW262)</name>
    <dbReference type="NCBI Taxonomy" id="755732"/>
    <lineage>
        <taxon>Bacteria</taxon>
        <taxon>Pseudomonadati</taxon>
        <taxon>Bacteroidota</taxon>
        <taxon>Flavobacteriia</taxon>
        <taxon>Flavobacteriales</taxon>
        <taxon>Crocinitomicaceae</taxon>
        <taxon>Fluviicola</taxon>
    </lineage>
</organism>
<dbReference type="SUPFAM" id="SSF140356">
    <property type="entry name" value="PPK N-terminal domain-like"/>
    <property type="match status" value="1"/>
</dbReference>
<dbReference type="SUPFAM" id="SSF143724">
    <property type="entry name" value="PHP14-like"/>
    <property type="match status" value="1"/>
</dbReference>
<comment type="cofactor">
    <cofactor evidence="6">
        <name>Mg(2+)</name>
        <dbReference type="ChEBI" id="CHEBI:18420"/>
    </cofactor>
</comment>
<feature type="domain" description="Polyphosphate kinase C-terminal" evidence="10">
    <location>
        <begin position="495"/>
        <end position="667"/>
    </location>
</feature>
<evidence type="ECO:0000256" key="7">
    <source>
        <dbReference type="RuleBase" id="RU003800"/>
    </source>
</evidence>
<evidence type="ECO:0000259" key="9">
    <source>
        <dbReference type="Pfam" id="PF13089"/>
    </source>
</evidence>
<evidence type="ECO:0000256" key="5">
    <source>
        <dbReference type="ARBA" id="ARBA00022840"/>
    </source>
</evidence>
<evidence type="ECO:0000256" key="4">
    <source>
        <dbReference type="ARBA" id="ARBA00022777"/>
    </source>
</evidence>
<feature type="domain" description="Polyphosphate kinase middle" evidence="8">
    <location>
        <begin position="117"/>
        <end position="297"/>
    </location>
</feature>
<comment type="function">
    <text evidence="6 7">Catalyzes the reversible transfer of the terminal phosphate of ATP to form a long-chain polyphosphate (polyP).</text>
</comment>
<dbReference type="AlphaFoldDB" id="F2IEE6"/>
<evidence type="ECO:0000259" key="10">
    <source>
        <dbReference type="Pfam" id="PF13090"/>
    </source>
</evidence>
<sequence length="690" mass="81078">MKYFNRELSWLAFNDRVLQEALDDQVPLVERMRFLGIYSNNLDEFYRVRVANIKRMIQVDGYKVDGYKGTAEELYEEIRNVVIKQQRKFEHAYASILHKLKLKGIKHFNENTVTELQKKELKNYFFSSVIHDIVPVLLDKKMPFPRLRDKAIYLAVRMEWDSKRKARYALIEIPNLVSRFYILESEKEKGVILIDDIIRLNLADIFPIFSFDTIEAFTFKFTRDAELNLDDDVSMSFIEKMEKSIKQRKKGEPVRMVYDHRMPQDLLEMLIKSLNLTSGINTIAGGKYHNFKDFMKFPDFGNTSFVYRRNKPADHPDFYKQPSLIKVILEKDVMLHYPYHRFDHLVDLLREAAIDPKVASIKINIYRVAKNSQVMNALVNAVRNGKEVTVVLELQARFDEENNLFWSERMKEEGAKVLYGPEHLKIHSKLIQIKRISDKKEQLITYVGTGNFNEQSAQIYTDLGLITVNKKIAEEVLHVFHMMEHPLHHYHFKNLIVSPINARKKYLHLINNETKNAKNGLPAYIHIKINNLVDSQLIDKLYEASQYGVKIKLMIRGICCLVPGIKGLSENIEILSVVDRFLEHTRYLVFGNNNKPQYFISSADWMERNLDKRIEVGAPILDKRLQEKIKFIFALQWSDREKARIIDKLQRNNYKEAVGNEAIIRSQEELQSHYHQLIEELDTKNSSIVQ</sequence>
<dbReference type="GO" id="GO:0008976">
    <property type="term" value="F:polyphosphate kinase activity"/>
    <property type="evidence" value="ECO:0007669"/>
    <property type="project" value="UniProtKB-UniRule"/>
</dbReference>
<feature type="binding site" evidence="6">
    <location>
        <position position="460"/>
    </location>
    <ligand>
        <name>ATP</name>
        <dbReference type="ChEBI" id="CHEBI:30616"/>
    </ligand>
</feature>
<dbReference type="PANTHER" id="PTHR30218:SF0">
    <property type="entry name" value="POLYPHOSPHATE KINASE"/>
    <property type="match status" value="1"/>
</dbReference>
<dbReference type="Gene3D" id="3.30.1840.10">
    <property type="entry name" value="Polyphosphate kinase middle domain"/>
    <property type="match status" value="1"/>
</dbReference>
<reference evidence="12 13" key="1">
    <citation type="journal article" date="2011" name="Stand. Genomic Sci.">
        <title>Complete genome sequence of the gliding freshwater bacterium Fluviicola taffensis type strain (RW262).</title>
        <authorList>
            <person name="Woyke T."/>
            <person name="Chertkov O."/>
            <person name="Lapidus A."/>
            <person name="Nolan M."/>
            <person name="Lucas S."/>
            <person name="Del Rio T.G."/>
            <person name="Tice H."/>
            <person name="Cheng J.F."/>
            <person name="Tapia R."/>
            <person name="Han C."/>
            <person name="Goodwin L."/>
            <person name="Pitluck S."/>
            <person name="Liolios K."/>
            <person name="Pagani I."/>
            <person name="Ivanova N."/>
            <person name="Huntemann M."/>
            <person name="Mavromatis K."/>
            <person name="Mikhailova N."/>
            <person name="Pati A."/>
            <person name="Chen A."/>
            <person name="Palaniappan K."/>
            <person name="Land M."/>
            <person name="Hauser L."/>
            <person name="Brambilla E.M."/>
            <person name="Rohde M."/>
            <person name="Mwirichia R."/>
            <person name="Sikorski J."/>
            <person name="Tindall B.J."/>
            <person name="Goker M."/>
            <person name="Bristow J."/>
            <person name="Eisen J.A."/>
            <person name="Markowitz V."/>
            <person name="Hugenholtz P."/>
            <person name="Klenk H.P."/>
            <person name="Kyrpides N.C."/>
        </authorList>
    </citation>
    <scope>NUCLEOTIDE SEQUENCE [LARGE SCALE GENOMIC DNA]</scope>
    <source>
        <strain evidence="13">DSM 16823 / RW262 / RW262</strain>
    </source>
</reference>
<dbReference type="InterPro" id="IPR003414">
    <property type="entry name" value="PP_kinase"/>
</dbReference>
<dbReference type="EMBL" id="CP002542">
    <property type="protein sequence ID" value="AEA43470.1"/>
    <property type="molecule type" value="Genomic_DNA"/>
</dbReference>
<feature type="domain" description="Polyphosphate kinase C-terminal" evidence="11">
    <location>
        <begin position="324"/>
        <end position="485"/>
    </location>
</feature>
<dbReference type="InterPro" id="IPR036832">
    <property type="entry name" value="PPK_N_dom_sf"/>
</dbReference>
<keyword evidence="2 6" id="KW-0808">Transferase</keyword>
<dbReference type="InterPro" id="IPR041108">
    <property type="entry name" value="PP_kinase_C_1"/>
</dbReference>
<dbReference type="GO" id="GO:0005524">
    <property type="term" value="F:ATP binding"/>
    <property type="evidence" value="ECO:0007669"/>
    <property type="project" value="UniProtKB-KW"/>
</dbReference>
<dbReference type="RefSeq" id="WP_013686241.1">
    <property type="nucleotide sequence ID" value="NC_015321.1"/>
</dbReference>
<dbReference type="EC" id="2.7.4.1" evidence="6 7"/>
<protein>
    <recommendedName>
        <fullName evidence="6 7">Polyphosphate kinase</fullName>
        <ecNumber evidence="6 7">2.7.4.1</ecNumber>
    </recommendedName>
    <alternativeName>
        <fullName evidence="6">ATP-polyphosphate phosphotransferase</fullName>
    </alternativeName>
    <alternativeName>
        <fullName evidence="6">Polyphosphoric acid kinase</fullName>
    </alternativeName>
</protein>
<dbReference type="InterPro" id="IPR024953">
    <property type="entry name" value="PP_kinase_middle"/>
</dbReference>
<dbReference type="NCBIfam" id="NF003917">
    <property type="entry name" value="PRK05443.1-1"/>
    <property type="match status" value="1"/>
</dbReference>
<feature type="binding site" evidence="6">
    <location>
        <position position="584"/>
    </location>
    <ligand>
        <name>ATP</name>
        <dbReference type="ChEBI" id="CHEBI:30616"/>
    </ligand>
</feature>
<dbReference type="InterPro" id="IPR025198">
    <property type="entry name" value="PPK_N_dom"/>
</dbReference>